<dbReference type="InterPro" id="IPR016047">
    <property type="entry name" value="M23ase_b-sheet_dom"/>
</dbReference>
<dbReference type="InterPro" id="IPR011055">
    <property type="entry name" value="Dup_hybrid_motif"/>
</dbReference>
<evidence type="ECO:0000256" key="1">
    <source>
        <dbReference type="SAM" id="MobiDB-lite"/>
    </source>
</evidence>
<dbReference type="SUPFAM" id="SSF51261">
    <property type="entry name" value="Duplicated hybrid motif"/>
    <property type="match status" value="1"/>
</dbReference>
<feature type="domain" description="M23ase beta-sheet core" evidence="2">
    <location>
        <begin position="196"/>
        <end position="280"/>
    </location>
</feature>
<evidence type="ECO:0000313" key="3">
    <source>
        <dbReference type="EMBL" id="OKP83890.1"/>
    </source>
</evidence>
<accession>A0ABX3EMP9</accession>
<reference evidence="3 4" key="1">
    <citation type="submission" date="2016-03" db="EMBL/GenBank/DDBJ databases">
        <authorList>
            <person name="Sant'Anna F.H."/>
            <person name="Ambrosini A."/>
            <person name="Souza R."/>
            <person name="Bach E."/>
            <person name="Fernandes G."/>
            <person name="Balsanelli E."/>
            <person name="Baura V.A."/>
            <person name="Souza E.M."/>
            <person name="Passaglia L."/>
        </authorList>
    </citation>
    <scope>NUCLEOTIDE SEQUENCE [LARGE SCALE GENOMIC DNA]</scope>
    <source>
        <strain evidence="3 4">P26E</strain>
    </source>
</reference>
<dbReference type="CDD" id="cd12797">
    <property type="entry name" value="M23_peptidase"/>
    <property type="match status" value="1"/>
</dbReference>
<dbReference type="RefSeq" id="WP_074086587.1">
    <property type="nucleotide sequence ID" value="NZ_LVWI01000058.1"/>
</dbReference>
<sequence>MEQKSDIKGRRKQRIRNLLEQDDASQKAAVPPLFALPDQTTTFKEWGEGASHDFSKIPEPDPEAMWKQRRNNWVDEGGGDKPGFASGFMRKTIASLVVFGAVWGIFNVQQPWALKVQVFIADALTRDMDFAAAEVWYEEHFSGAPAFIPIFGDKNPPAEKVTAAHDLNAPLEGSIVRPFAATLKGVEIMPAVNSNSSLTVKSVDTGRVLSVAKEAEGGIRITVRHTGDVTAEYGHLSGTKLAADDWVQSGDTIGWLEEQENASVPLLFFAIMKDKTYIDPAEVVSFD</sequence>
<proteinExistence type="predicted"/>
<evidence type="ECO:0000313" key="4">
    <source>
        <dbReference type="Proteomes" id="UP000186058"/>
    </source>
</evidence>
<evidence type="ECO:0000259" key="2">
    <source>
        <dbReference type="Pfam" id="PF01551"/>
    </source>
</evidence>
<name>A0ABX3EMP9_9BACL</name>
<protein>
    <recommendedName>
        <fullName evidence="2">M23ase beta-sheet core domain-containing protein</fullName>
    </recommendedName>
</protein>
<dbReference type="EMBL" id="LVWI01000058">
    <property type="protein sequence ID" value="OKP83890.1"/>
    <property type="molecule type" value="Genomic_DNA"/>
</dbReference>
<feature type="region of interest" description="Disordered" evidence="1">
    <location>
        <begin position="1"/>
        <end position="24"/>
    </location>
</feature>
<comment type="caution">
    <text evidence="3">The sequence shown here is derived from an EMBL/GenBank/DDBJ whole genome shotgun (WGS) entry which is preliminary data.</text>
</comment>
<dbReference type="Pfam" id="PF01551">
    <property type="entry name" value="Peptidase_M23"/>
    <property type="match status" value="1"/>
</dbReference>
<keyword evidence="4" id="KW-1185">Reference proteome</keyword>
<gene>
    <name evidence="3" type="ORF">A3844_21145</name>
</gene>
<organism evidence="3 4">
    <name type="scientific">Paenibacillus helianthi</name>
    <dbReference type="NCBI Taxonomy" id="1349432"/>
    <lineage>
        <taxon>Bacteria</taxon>
        <taxon>Bacillati</taxon>
        <taxon>Bacillota</taxon>
        <taxon>Bacilli</taxon>
        <taxon>Bacillales</taxon>
        <taxon>Paenibacillaceae</taxon>
        <taxon>Paenibacillus</taxon>
    </lineage>
</organism>
<dbReference type="Proteomes" id="UP000186058">
    <property type="component" value="Unassembled WGS sequence"/>
</dbReference>
<dbReference type="Gene3D" id="2.70.70.10">
    <property type="entry name" value="Glucose Permease (Domain IIA)"/>
    <property type="match status" value="1"/>
</dbReference>